<feature type="chain" id="PRO_5002888634" evidence="1">
    <location>
        <begin position="29"/>
        <end position="73"/>
    </location>
</feature>
<dbReference type="InParanoid" id="B9RQA9"/>
<proteinExistence type="predicted"/>
<organism evidence="2 3">
    <name type="scientific">Ricinus communis</name>
    <name type="common">Castor bean</name>
    <dbReference type="NCBI Taxonomy" id="3988"/>
    <lineage>
        <taxon>Eukaryota</taxon>
        <taxon>Viridiplantae</taxon>
        <taxon>Streptophyta</taxon>
        <taxon>Embryophyta</taxon>
        <taxon>Tracheophyta</taxon>
        <taxon>Spermatophyta</taxon>
        <taxon>Magnoliopsida</taxon>
        <taxon>eudicotyledons</taxon>
        <taxon>Gunneridae</taxon>
        <taxon>Pentapetalae</taxon>
        <taxon>rosids</taxon>
        <taxon>fabids</taxon>
        <taxon>Malpighiales</taxon>
        <taxon>Euphorbiaceae</taxon>
        <taxon>Acalyphoideae</taxon>
        <taxon>Acalypheae</taxon>
        <taxon>Ricinus</taxon>
    </lineage>
</organism>
<reference evidence="3" key="1">
    <citation type="journal article" date="2010" name="Nat. Biotechnol.">
        <title>Draft genome sequence of the oilseed species Ricinus communis.</title>
        <authorList>
            <person name="Chan A.P."/>
            <person name="Crabtree J."/>
            <person name="Zhao Q."/>
            <person name="Lorenzi H."/>
            <person name="Orvis J."/>
            <person name="Puiu D."/>
            <person name="Melake-Berhan A."/>
            <person name="Jones K.M."/>
            <person name="Redman J."/>
            <person name="Chen G."/>
            <person name="Cahoon E.B."/>
            <person name="Gedil M."/>
            <person name="Stanke M."/>
            <person name="Haas B.J."/>
            <person name="Wortman J.R."/>
            <person name="Fraser-Liggett C.M."/>
            <person name="Ravel J."/>
            <person name="Rabinowicz P.D."/>
        </authorList>
    </citation>
    <scope>NUCLEOTIDE SEQUENCE [LARGE SCALE GENOMIC DNA]</scope>
    <source>
        <strain evidence="3">cv. Hale</strain>
    </source>
</reference>
<sequence>MASSSLKSFLVTLFIFAMVLSPMIPSEAARMNQRDLLQTNEPIFCPACVCCSPPPPGQCCDCCATPVPDTGSP</sequence>
<keyword evidence="3" id="KW-1185">Reference proteome</keyword>
<dbReference type="PANTHER" id="PTHR36328:SF1">
    <property type="entry name" value="TRANSMEMBRANE PROTEIN"/>
    <property type="match status" value="1"/>
</dbReference>
<dbReference type="AlphaFoldDB" id="B9RQA9"/>
<accession>B9RQA9</accession>
<name>B9RQA9_RICCO</name>
<evidence type="ECO:0000313" key="3">
    <source>
        <dbReference type="Proteomes" id="UP000008311"/>
    </source>
</evidence>
<evidence type="ECO:0000256" key="1">
    <source>
        <dbReference type="SAM" id="SignalP"/>
    </source>
</evidence>
<keyword evidence="1" id="KW-0732">Signal</keyword>
<protein>
    <submittedName>
        <fullName evidence="2">Uncharacterized protein</fullName>
    </submittedName>
</protein>
<feature type="signal peptide" evidence="1">
    <location>
        <begin position="1"/>
        <end position="28"/>
    </location>
</feature>
<dbReference type="Proteomes" id="UP000008311">
    <property type="component" value="Unassembled WGS sequence"/>
</dbReference>
<dbReference type="eggNOG" id="ENOG502SDIA">
    <property type="taxonomic scope" value="Eukaryota"/>
</dbReference>
<dbReference type="EMBL" id="EQ973801">
    <property type="protein sequence ID" value="EEF46348.1"/>
    <property type="molecule type" value="Genomic_DNA"/>
</dbReference>
<gene>
    <name evidence="2" type="ORF">RCOM_1487270</name>
</gene>
<evidence type="ECO:0000313" key="2">
    <source>
        <dbReference type="EMBL" id="EEF46348.1"/>
    </source>
</evidence>
<dbReference type="PANTHER" id="PTHR36328">
    <property type="entry name" value="TRANSMEMBRANE PROTEIN"/>
    <property type="match status" value="1"/>
</dbReference>